<reference evidence="1" key="1">
    <citation type="journal article" date="2014" name="Front. Microbiol.">
        <title>High frequency of phylogenetically diverse reductive dehalogenase-homologous genes in deep subseafloor sedimentary metagenomes.</title>
        <authorList>
            <person name="Kawai M."/>
            <person name="Futagami T."/>
            <person name="Toyoda A."/>
            <person name="Takaki Y."/>
            <person name="Nishi S."/>
            <person name="Hori S."/>
            <person name="Arai W."/>
            <person name="Tsubouchi T."/>
            <person name="Morono Y."/>
            <person name="Uchiyama I."/>
            <person name="Ito T."/>
            <person name="Fujiyama A."/>
            <person name="Inagaki F."/>
            <person name="Takami H."/>
        </authorList>
    </citation>
    <scope>NUCLEOTIDE SEQUENCE</scope>
    <source>
        <strain evidence="1">Expedition CK06-06</strain>
    </source>
</reference>
<feature type="non-terminal residue" evidence="1">
    <location>
        <position position="1"/>
    </location>
</feature>
<evidence type="ECO:0000313" key="1">
    <source>
        <dbReference type="EMBL" id="GAI24485.1"/>
    </source>
</evidence>
<sequence length="46" mass="5391">RMSVESKKEGESIFGLRAFECQDQPFNKLLATFTINEKGERIEWKV</sequence>
<gene>
    <name evidence="1" type="ORF">S06H3_37559</name>
</gene>
<protein>
    <submittedName>
        <fullName evidence="1">Uncharacterized protein</fullName>
    </submittedName>
</protein>
<dbReference type="AlphaFoldDB" id="X1NCH3"/>
<accession>X1NCH3</accession>
<proteinExistence type="predicted"/>
<name>X1NCH3_9ZZZZ</name>
<dbReference type="EMBL" id="BARV01022828">
    <property type="protein sequence ID" value="GAI24485.1"/>
    <property type="molecule type" value="Genomic_DNA"/>
</dbReference>
<organism evidence="1">
    <name type="scientific">marine sediment metagenome</name>
    <dbReference type="NCBI Taxonomy" id="412755"/>
    <lineage>
        <taxon>unclassified sequences</taxon>
        <taxon>metagenomes</taxon>
        <taxon>ecological metagenomes</taxon>
    </lineage>
</organism>
<comment type="caution">
    <text evidence="1">The sequence shown here is derived from an EMBL/GenBank/DDBJ whole genome shotgun (WGS) entry which is preliminary data.</text>
</comment>